<sequence>MARDTNLNELGEFLRARRAEVSPADAGLPDGGKGRRVAGLRREEVAVLSAISTDYYTRIEQGRIQASEPVLAEIARVLRLDEDQREYLYELAGKQTRRPRRLTRQRVDPQLQRLLDDLPTTPAFVIGRRTDILAWNAMGAALITDFGKIPEKHRTFIRLLFTDPAMRRLYADWEGITRLAIAQLRMHSVHHPDDPRLAALVGELSVADPQFRQWWASHQVAARGTGVKHLHHPVVGDLTLDWNTLTCATDPDQQIIVWTAEAGSPSHDGLRLLASWAADAARATAEHTGSGASPSAGIS</sequence>
<accession>A0A1M7R3G1</accession>
<organism evidence="2 3">
    <name type="scientific">Cryptosporangium aurantiacum</name>
    <dbReference type="NCBI Taxonomy" id="134849"/>
    <lineage>
        <taxon>Bacteria</taxon>
        <taxon>Bacillati</taxon>
        <taxon>Actinomycetota</taxon>
        <taxon>Actinomycetes</taxon>
        <taxon>Cryptosporangiales</taxon>
        <taxon>Cryptosporangiaceae</taxon>
        <taxon>Cryptosporangium</taxon>
    </lineage>
</organism>
<feature type="domain" description="HTH cro/C1-type" evidence="1">
    <location>
        <begin position="35"/>
        <end position="85"/>
    </location>
</feature>
<evidence type="ECO:0000313" key="2">
    <source>
        <dbReference type="EMBL" id="SHN39500.1"/>
    </source>
</evidence>
<dbReference type="Gene3D" id="3.30.450.180">
    <property type="match status" value="1"/>
</dbReference>
<evidence type="ECO:0000259" key="1">
    <source>
        <dbReference type="PROSITE" id="PS50943"/>
    </source>
</evidence>
<gene>
    <name evidence="2" type="ORF">SAMN05443668_106298</name>
</gene>
<dbReference type="STRING" id="134849.SAMN05443668_106298"/>
<name>A0A1M7R3G1_9ACTN</name>
<dbReference type="Pfam" id="PF13560">
    <property type="entry name" value="HTH_31"/>
    <property type="match status" value="1"/>
</dbReference>
<dbReference type="EMBL" id="FRCS01000006">
    <property type="protein sequence ID" value="SHN39500.1"/>
    <property type="molecule type" value="Genomic_DNA"/>
</dbReference>
<dbReference type="InterPro" id="IPR041413">
    <property type="entry name" value="MLTR_LBD"/>
</dbReference>
<reference evidence="2 3" key="1">
    <citation type="submission" date="2016-11" db="EMBL/GenBank/DDBJ databases">
        <authorList>
            <person name="Jaros S."/>
            <person name="Januszkiewicz K."/>
            <person name="Wedrychowicz H."/>
        </authorList>
    </citation>
    <scope>NUCLEOTIDE SEQUENCE [LARGE SCALE GENOMIC DNA]</scope>
    <source>
        <strain evidence="2 3">DSM 46144</strain>
    </source>
</reference>
<dbReference type="PANTHER" id="PTHR35010">
    <property type="entry name" value="BLL4672 PROTEIN-RELATED"/>
    <property type="match status" value="1"/>
</dbReference>
<dbReference type="PANTHER" id="PTHR35010:SF2">
    <property type="entry name" value="BLL4672 PROTEIN"/>
    <property type="match status" value="1"/>
</dbReference>
<dbReference type="InterPro" id="IPR001387">
    <property type="entry name" value="Cro/C1-type_HTH"/>
</dbReference>
<dbReference type="SMART" id="SM00530">
    <property type="entry name" value="HTH_XRE"/>
    <property type="match status" value="1"/>
</dbReference>
<evidence type="ECO:0000313" key="3">
    <source>
        <dbReference type="Proteomes" id="UP000184440"/>
    </source>
</evidence>
<dbReference type="Proteomes" id="UP000184440">
    <property type="component" value="Unassembled WGS sequence"/>
</dbReference>
<keyword evidence="3" id="KW-1185">Reference proteome</keyword>
<dbReference type="InterPro" id="IPR010982">
    <property type="entry name" value="Lambda_DNA-bd_dom_sf"/>
</dbReference>
<dbReference type="PROSITE" id="PS50943">
    <property type="entry name" value="HTH_CROC1"/>
    <property type="match status" value="1"/>
</dbReference>
<dbReference type="Pfam" id="PF17765">
    <property type="entry name" value="MLTR_LBD"/>
    <property type="match status" value="1"/>
</dbReference>
<proteinExistence type="predicted"/>
<dbReference type="Gene3D" id="1.10.260.40">
    <property type="entry name" value="lambda repressor-like DNA-binding domains"/>
    <property type="match status" value="1"/>
</dbReference>
<dbReference type="RefSeq" id="WP_073259649.1">
    <property type="nucleotide sequence ID" value="NZ_FRCS01000006.1"/>
</dbReference>
<dbReference type="GO" id="GO:0003677">
    <property type="term" value="F:DNA binding"/>
    <property type="evidence" value="ECO:0007669"/>
    <property type="project" value="InterPro"/>
</dbReference>
<dbReference type="AlphaFoldDB" id="A0A1M7R3G1"/>
<dbReference type="SUPFAM" id="SSF47413">
    <property type="entry name" value="lambda repressor-like DNA-binding domains"/>
    <property type="match status" value="1"/>
</dbReference>
<dbReference type="OrthoDB" id="3212310at2"/>
<dbReference type="CDD" id="cd00093">
    <property type="entry name" value="HTH_XRE"/>
    <property type="match status" value="1"/>
</dbReference>
<protein>
    <submittedName>
        <fullName evidence="2">Helix-turn-helix domain-containing protein</fullName>
    </submittedName>
</protein>